<keyword evidence="4 15" id="KW-0227">DNA damage</keyword>
<dbReference type="SUPFAM" id="SSF69008">
    <property type="entry name" value="RecG, N-terminal domain"/>
    <property type="match status" value="1"/>
</dbReference>
<dbReference type="InterPro" id="IPR012340">
    <property type="entry name" value="NA-bd_OB-fold"/>
</dbReference>
<dbReference type="SMART" id="SM00487">
    <property type="entry name" value="DEXDc"/>
    <property type="match status" value="1"/>
</dbReference>
<keyword evidence="5 15" id="KW-0378">Hydrolase</keyword>
<dbReference type="GO" id="GO:0006310">
    <property type="term" value="P:DNA recombination"/>
    <property type="evidence" value="ECO:0007669"/>
    <property type="project" value="UniProtKB-UniRule"/>
</dbReference>
<dbReference type="InterPro" id="IPR047112">
    <property type="entry name" value="RecG/Mfd"/>
</dbReference>
<comment type="function">
    <text evidence="15">Plays a critical role in recombination and DNA repair. Helps process Holliday junction intermediates to mature products by catalyzing branch migration. Has replication fork regression activity, unwinds stalled or blocked replication forks to make a HJ that can be resolved. Has a DNA unwinding activity characteristic of a DNA helicase with 3'-5' polarity.</text>
</comment>
<evidence type="ECO:0000256" key="9">
    <source>
        <dbReference type="ARBA" id="ARBA00023172"/>
    </source>
</evidence>
<feature type="domain" description="Helicase ATP-binding" evidence="16">
    <location>
        <begin position="374"/>
        <end position="535"/>
    </location>
</feature>
<evidence type="ECO:0000256" key="12">
    <source>
        <dbReference type="ARBA" id="ARBA00034617"/>
    </source>
</evidence>
<dbReference type="Proteomes" id="UP000077339">
    <property type="component" value="Unassembled WGS sequence"/>
</dbReference>
<dbReference type="NCBIfam" id="TIGR00643">
    <property type="entry name" value="recG"/>
    <property type="match status" value="1"/>
</dbReference>
<evidence type="ECO:0000256" key="2">
    <source>
        <dbReference type="ARBA" id="ARBA00017846"/>
    </source>
</evidence>
<dbReference type="CDD" id="cd17992">
    <property type="entry name" value="DEXHc_RecG"/>
    <property type="match status" value="1"/>
</dbReference>
<evidence type="ECO:0000259" key="16">
    <source>
        <dbReference type="PROSITE" id="PS51192"/>
    </source>
</evidence>
<comment type="caution">
    <text evidence="18">The sequence shown here is derived from an EMBL/GenBank/DDBJ whole genome shotgun (WGS) entry which is preliminary data.</text>
</comment>
<feature type="domain" description="Helicase C-terminal" evidence="17">
    <location>
        <begin position="554"/>
        <end position="720"/>
    </location>
</feature>
<evidence type="ECO:0000256" key="5">
    <source>
        <dbReference type="ARBA" id="ARBA00022801"/>
    </source>
</evidence>
<reference evidence="18 19" key="1">
    <citation type="submission" date="2014-02" db="EMBL/GenBank/DDBJ databases">
        <title>Kosmotoga genome sequencing.</title>
        <authorList>
            <person name="Pollo S.M."/>
            <person name="Charchuk R."/>
            <person name="Nesbo C.L."/>
        </authorList>
    </citation>
    <scope>NUCLEOTIDE SEQUENCE [LARGE SCALE GENOMIC DNA]</scope>
    <source>
        <strain evidence="18 19">S304</strain>
    </source>
</reference>
<evidence type="ECO:0000256" key="1">
    <source>
        <dbReference type="ARBA" id="ARBA00007504"/>
    </source>
</evidence>
<evidence type="ECO:0000256" key="10">
    <source>
        <dbReference type="ARBA" id="ARBA00023204"/>
    </source>
</evidence>
<dbReference type="SUPFAM" id="SSF52540">
    <property type="entry name" value="P-loop containing nucleoside triphosphate hydrolases"/>
    <property type="match status" value="2"/>
</dbReference>
<dbReference type="InterPro" id="IPR001650">
    <property type="entry name" value="Helicase_C-like"/>
</dbReference>
<dbReference type="EMBL" id="JFHK01000002">
    <property type="protein sequence ID" value="OAA31898.1"/>
    <property type="molecule type" value="Genomic_DNA"/>
</dbReference>
<dbReference type="Gene3D" id="3.40.50.300">
    <property type="entry name" value="P-loop containing nucleotide triphosphate hydrolases"/>
    <property type="match status" value="2"/>
</dbReference>
<accession>A0A182C812</accession>
<evidence type="ECO:0000256" key="3">
    <source>
        <dbReference type="ARBA" id="ARBA00022741"/>
    </source>
</evidence>
<evidence type="ECO:0000256" key="13">
    <source>
        <dbReference type="ARBA" id="ARBA00034808"/>
    </source>
</evidence>
<dbReference type="GO" id="GO:0003677">
    <property type="term" value="F:DNA binding"/>
    <property type="evidence" value="ECO:0007669"/>
    <property type="project" value="UniProtKB-KW"/>
</dbReference>
<organism evidence="18 19">
    <name type="scientific">Kosmotoga arenicorallina S304</name>
    <dbReference type="NCBI Taxonomy" id="1453497"/>
    <lineage>
        <taxon>Bacteria</taxon>
        <taxon>Thermotogati</taxon>
        <taxon>Thermotogota</taxon>
        <taxon>Thermotogae</taxon>
        <taxon>Kosmotogales</taxon>
        <taxon>Kosmotogaceae</taxon>
        <taxon>Kosmotoga</taxon>
    </lineage>
</organism>
<dbReference type="PROSITE" id="PS51194">
    <property type="entry name" value="HELICASE_CTER"/>
    <property type="match status" value="1"/>
</dbReference>
<keyword evidence="8" id="KW-0238">DNA-binding</keyword>
<dbReference type="InterPro" id="IPR027417">
    <property type="entry name" value="P-loop_NTPase"/>
</dbReference>
<proteinExistence type="inferred from homology"/>
<name>A0A182C812_9BACT</name>
<keyword evidence="9 15" id="KW-0233">DNA recombination</keyword>
<gene>
    <name evidence="18" type="ORF">AT15_03480</name>
</gene>
<dbReference type="SMART" id="SM00490">
    <property type="entry name" value="HELICc"/>
    <property type="match status" value="1"/>
</dbReference>
<dbReference type="CDD" id="cd04488">
    <property type="entry name" value="RecG_wedge_OBF"/>
    <property type="match status" value="1"/>
</dbReference>
<dbReference type="SUPFAM" id="SSF50249">
    <property type="entry name" value="Nucleic acid-binding proteins"/>
    <property type="match status" value="1"/>
</dbReference>
<dbReference type="GO" id="GO:0043138">
    <property type="term" value="F:3'-5' DNA helicase activity"/>
    <property type="evidence" value="ECO:0007669"/>
    <property type="project" value="UniProtKB-EC"/>
</dbReference>
<dbReference type="PROSITE" id="PS51192">
    <property type="entry name" value="HELICASE_ATP_BIND_1"/>
    <property type="match status" value="1"/>
</dbReference>
<keyword evidence="7 15" id="KW-0067">ATP-binding</keyword>
<dbReference type="InterPro" id="IPR045562">
    <property type="entry name" value="RecG_dom3_C"/>
</dbReference>
<dbReference type="AlphaFoldDB" id="A0A182C812"/>
<dbReference type="GO" id="GO:0006281">
    <property type="term" value="P:DNA repair"/>
    <property type="evidence" value="ECO:0007669"/>
    <property type="project" value="UniProtKB-UniRule"/>
</dbReference>
<dbReference type="InterPro" id="IPR004609">
    <property type="entry name" value="ATP-dep_DNA_helicase_RecG"/>
</dbReference>
<dbReference type="InterPro" id="IPR036845">
    <property type="entry name" value="RecG_N_sf"/>
</dbReference>
<keyword evidence="6 15" id="KW-0347">Helicase</keyword>
<evidence type="ECO:0000256" key="7">
    <source>
        <dbReference type="ARBA" id="ARBA00022840"/>
    </source>
</evidence>
<dbReference type="GO" id="GO:0005524">
    <property type="term" value="F:ATP binding"/>
    <property type="evidence" value="ECO:0007669"/>
    <property type="project" value="UniProtKB-KW"/>
</dbReference>
<dbReference type="Gene3D" id="1.20.120.630">
    <property type="entry name" value="RecG, N-terminal domain"/>
    <property type="match status" value="1"/>
</dbReference>
<dbReference type="Pfam" id="PF17190">
    <property type="entry name" value="RecG_N"/>
    <property type="match status" value="1"/>
</dbReference>
<evidence type="ECO:0000256" key="6">
    <source>
        <dbReference type="ARBA" id="ARBA00022806"/>
    </source>
</evidence>
<dbReference type="InterPro" id="IPR028993">
    <property type="entry name" value="RecG_N"/>
</dbReference>
<dbReference type="PANTHER" id="PTHR47964">
    <property type="entry name" value="ATP-DEPENDENT DNA HELICASE HOMOLOG RECG, CHLOROPLASTIC"/>
    <property type="match status" value="1"/>
</dbReference>
<dbReference type="EC" id="5.6.2.4" evidence="13 15"/>
<evidence type="ECO:0000256" key="14">
    <source>
        <dbReference type="ARBA" id="ARBA00048988"/>
    </source>
</evidence>
<dbReference type="Gene3D" id="2.40.50.140">
    <property type="entry name" value="Nucleic acid-binding proteins"/>
    <property type="match status" value="1"/>
</dbReference>
<sequence length="786" mass="90200">MLFEEFLDICEEQLKGFLENRITSSALFDELNRFARYIDTEEFKCFPDLRNYLVQFLRYYSVFQKLPHQRQRKRAENGFKMIDKMRNVFLLTPNEEIEALKQNTINPESSVKFAKGVGENRAKLLHKFGIEKIKELLWWLPRDYEDRRKIIPLSSLRPDEKVTIMAELLNYSIKRVKDYVIVTAVVSDGFGQILLKWFNQEYITRYLKKGSKYLITGIPKKNSFGPYEINTPEIEEITGEPKREILPVYSLTSGLTQRIMRRIIRKNISVLATFREFIPQSILEKRSLLSRKHAMLAVHFPKSLYESNKARERLSYEELFLFEVALLYNKAKLKNKDLGISKKIVGDLSKRFIESQSFKPTNDQLKAFEEIRNDLKASSPMNRMLQGDVGSGKTFVAELAIIDNFEAGYQSAMMVPTSVLAIQQYEKLKRELAHVGVKVGLLVGSMKKSEQEQVKRQLALGEIDVILGTHALIQENVNFKNLGLVIVDEQHRFGVKQREALMTKGALVDTLVMTATPIPRTLALTAYGDLDVSTIREMPPGRTPVRTMIITENRLSELYAFVREEVALGHQCFFIYPLIEESEVMDLKAATEAAEFLSKEVFPDLGVELLHGKMSDQEKTEIMQRFKKKETMILVSTSVIEVGIDIPTATVMVIEHPERFGLAQLHQLRGRVGRSALKSYCILVLNRGVSSEAADRLRKFASTNDGFKVAEIDLRLRGPGEFMGTRQHGLPDFKVADIIRDSKLLFHAREDAFELINADPELKDHPLIKEEIRERFGEKISLIEVG</sequence>
<dbReference type="Pfam" id="PF00270">
    <property type="entry name" value="DEAD"/>
    <property type="match status" value="1"/>
</dbReference>
<dbReference type="Pfam" id="PF17191">
    <property type="entry name" value="RecG_wedge"/>
    <property type="match status" value="1"/>
</dbReference>
<evidence type="ECO:0000256" key="8">
    <source>
        <dbReference type="ARBA" id="ARBA00023125"/>
    </source>
</evidence>
<dbReference type="InterPro" id="IPR011545">
    <property type="entry name" value="DEAD/DEAH_box_helicase_dom"/>
</dbReference>
<dbReference type="GO" id="GO:0016887">
    <property type="term" value="F:ATP hydrolysis activity"/>
    <property type="evidence" value="ECO:0007669"/>
    <property type="project" value="RHEA"/>
</dbReference>
<dbReference type="NCBIfam" id="NF008165">
    <property type="entry name" value="PRK10917.1-3"/>
    <property type="match status" value="1"/>
</dbReference>
<dbReference type="RefSeq" id="WP_068345583.1">
    <property type="nucleotide sequence ID" value="NZ_JFHK01000002.1"/>
</dbReference>
<dbReference type="Pfam" id="PF00271">
    <property type="entry name" value="Helicase_C"/>
    <property type="match status" value="1"/>
</dbReference>
<evidence type="ECO:0000256" key="4">
    <source>
        <dbReference type="ARBA" id="ARBA00022763"/>
    </source>
</evidence>
<comment type="similarity">
    <text evidence="1 15">Belongs to the helicase family. RecG subfamily.</text>
</comment>
<comment type="catalytic activity">
    <reaction evidence="12 15">
        <text>Couples ATP hydrolysis with the unwinding of duplex DNA by translocating in the 3'-5' direction.</text>
        <dbReference type="EC" id="5.6.2.4"/>
    </reaction>
</comment>
<dbReference type="InterPro" id="IPR014001">
    <property type="entry name" value="Helicase_ATP-bd"/>
</dbReference>
<evidence type="ECO:0000256" key="11">
    <source>
        <dbReference type="ARBA" id="ARBA00023235"/>
    </source>
</evidence>
<protein>
    <recommendedName>
        <fullName evidence="2 15">ATP-dependent DNA helicase RecG</fullName>
        <ecNumber evidence="13 15">5.6.2.4</ecNumber>
    </recommendedName>
</protein>
<evidence type="ECO:0000313" key="18">
    <source>
        <dbReference type="EMBL" id="OAA31898.1"/>
    </source>
</evidence>
<dbReference type="NCBIfam" id="NF008168">
    <property type="entry name" value="PRK10917.2-2"/>
    <property type="match status" value="1"/>
</dbReference>
<evidence type="ECO:0000259" key="17">
    <source>
        <dbReference type="PROSITE" id="PS51194"/>
    </source>
</evidence>
<comment type="catalytic activity">
    <reaction evidence="14 15">
        <text>ATP + H2O = ADP + phosphate + H(+)</text>
        <dbReference type="Rhea" id="RHEA:13065"/>
        <dbReference type="ChEBI" id="CHEBI:15377"/>
        <dbReference type="ChEBI" id="CHEBI:15378"/>
        <dbReference type="ChEBI" id="CHEBI:30616"/>
        <dbReference type="ChEBI" id="CHEBI:43474"/>
        <dbReference type="ChEBI" id="CHEBI:456216"/>
        <dbReference type="EC" id="5.6.2.4"/>
    </reaction>
</comment>
<dbReference type="STRING" id="1453497.AT15_03480"/>
<evidence type="ECO:0000313" key="19">
    <source>
        <dbReference type="Proteomes" id="UP000077339"/>
    </source>
</evidence>
<dbReference type="Pfam" id="PF19833">
    <property type="entry name" value="RecG_dom3_C"/>
    <property type="match status" value="1"/>
</dbReference>
<keyword evidence="3 15" id="KW-0547">Nucleotide-binding</keyword>
<keyword evidence="10 15" id="KW-0234">DNA repair</keyword>
<dbReference type="OrthoDB" id="9804325at2"/>
<dbReference type="PANTHER" id="PTHR47964:SF1">
    <property type="entry name" value="ATP-DEPENDENT DNA HELICASE HOMOLOG RECG, CHLOROPLASTIC"/>
    <property type="match status" value="1"/>
</dbReference>
<dbReference type="InterPro" id="IPR033454">
    <property type="entry name" value="RecG_wedge"/>
</dbReference>
<keyword evidence="19" id="KW-1185">Reference proteome</keyword>
<dbReference type="PATRIC" id="fig|1453497.3.peg.687"/>
<keyword evidence="11" id="KW-0413">Isomerase</keyword>
<evidence type="ECO:0000256" key="15">
    <source>
        <dbReference type="RuleBase" id="RU363016"/>
    </source>
</evidence>